<evidence type="ECO:0000256" key="1">
    <source>
        <dbReference type="SAM" id="MobiDB-lite"/>
    </source>
</evidence>
<comment type="caution">
    <text evidence="2">The sequence shown here is derived from an EMBL/GenBank/DDBJ whole genome shotgun (WGS) entry which is preliminary data.</text>
</comment>
<dbReference type="STRING" id="694270.A0A395RTJ3"/>
<dbReference type="Proteomes" id="UP000266234">
    <property type="component" value="Unassembled WGS sequence"/>
</dbReference>
<sequence length="406" mass="45731">MNDPPDDIPRGGSLDRPILVPEDGRRTRSPARGHRNDHYTRQRDDHRRVPPANRQLPPRATTSTAASASPGPLPPGWPHGAAERLAAHYNPQLGGVPDLLSTPPPGGPARSVIHSTPPPPDRSPTAPGGAVPQPGRERLTPEVLNRMERDNVIDRRLPGVAVFYEQDLTLPEKQELRSLVEQAIRDMNPPNTPQEHRYFAATANDWKKFIEQVFDRWGSHMDAIEEPILDKPKLRETHTEVGTLVCDAPFTNAQKKKGTTMQQRERRAGAPVFVHLTLDYPEESVEFTWKDSTGTQVSNNIVRISPDLDKTTVRAKAMSHHDSRERERVSSHNLQVAVACAQRSIKVWAREGSEALYPLDRRPRFEQCLLAEHIGQNAYCTWEATRELIRRTQERVDRYGPMGFNA</sequence>
<proteinExistence type="predicted"/>
<evidence type="ECO:0000313" key="3">
    <source>
        <dbReference type="Proteomes" id="UP000266234"/>
    </source>
</evidence>
<organism evidence="2 3">
    <name type="scientific">Fusarium longipes</name>
    <dbReference type="NCBI Taxonomy" id="694270"/>
    <lineage>
        <taxon>Eukaryota</taxon>
        <taxon>Fungi</taxon>
        <taxon>Dikarya</taxon>
        <taxon>Ascomycota</taxon>
        <taxon>Pezizomycotina</taxon>
        <taxon>Sordariomycetes</taxon>
        <taxon>Hypocreomycetidae</taxon>
        <taxon>Hypocreales</taxon>
        <taxon>Nectriaceae</taxon>
        <taxon>Fusarium</taxon>
    </lineage>
</organism>
<feature type="compositionally biased region" description="Basic and acidic residues" evidence="1">
    <location>
        <begin position="34"/>
        <end position="48"/>
    </location>
</feature>
<accession>A0A395RTJ3</accession>
<name>A0A395RTJ3_9HYPO</name>
<protein>
    <submittedName>
        <fullName evidence="2">Uncharacterized protein</fullName>
    </submittedName>
</protein>
<keyword evidence="3" id="KW-1185">Reference proteome</keyword>
<feature type="compositionally biased region" description="Low complexity" evidence="1">
    <location>
        <begin position="57"/>
        <end position="70"/>
    </location>
</feature>
<evidence type="ECO:0000313" key="2">
    <source>
        <dbReference type="EMBL" id="RGP63344.1"/>
    </source>
</evidence>
<dbReference type="OrthoDB" id="5103494at2759"/>
<feature type="region of interest" description="Disordered" evidence="1">
    <location>
        <begin position="1"/>
        <end position="138"/>
    </location>
</feature>
<dbReference type="EMBL" id="PXOG01000273">
    <property type="protein sequence ID" value="RGP63344.1"/>
    <property type="molecule type" value="Genomic_DNA"/>
</dbReference>
<gene>
    <name evidence="2" type="ORF">FLONG3_9905</name>
</gene>
<reference evidence="2 3" key="1">
    <citation type="journal article" date="2018" name="PLoS Pathog.">
        <title>Evolution of structural diversity of trichothecenes, a family of toxins produced by plant pathogenic and entomopathogenic fungi.</title>
        <authorList>
            <person name="Proctor R.H."/>
            <person name="McCormick S.P."/>
            <person name="Kim H.S."/>
            <person name="Cardoza R.E."/>
            <person name="Stanley A.M."/>
            <person name="Lindo L."/>
            <person name="Kelly A."/>
            <person name="Brown D.W."/>
            <person name="Lee T."/>
            <person name="Vaughan M.M."/>
            <person name="Alexander N.J."/>
            <person name="Busman M."/>
            <person name="Gutierrez S."/>
        </authorList>
    </citation>
    <scope>NUCLEOTIDE SEQUENCE [LARGE SCALE GENOMIC DNA]</scope>
    <source>
        <strain evidence="2 3">NRRL 20695</strain>
    </source>
</reference>
<dbReference type="AlphaFoldDB" id="A0A395RTJ3"/>